<reference evidence="1 2" key="1">
    <citation type="journal article" date="2020" name="ISME J.">
        <title>Comparative genomics reveals insights into cyanobacterial evolution and habitat adaptation.</title>
        <authorList>
            <person name="Chen M.Y."/>
            <person name="Teng W.K."/>
            <person name="Zhao L."/>
            <person name="Hu C.X."/>
            <person name="Zhou Y.K."/>
            <person name="Han B.P."/>
            <person name="Song L.R."/>
            <person name="Shu W.S."/>
        </authorList>
    </citation>
    <scope>NUCLEOTIDE SEQUENCE [LARGE SCALE GENOMIC DNA]</scope>
    <source>
        <strain evidence="1 2">FACHB-838</strain>
    </source>
</reference>
<name>A0ABR8E3L5_9NOSO</name>
<sequence length="73" mass="7908">MWRCSIVTFAVSIQGCTSFQQPPAAKRARMTDTVGAKSLIPATANPQLRQGWSLDATAVTAFSVGVRRTQVRL</sequence>
<organism evidence="1 2">
    <name type="scientific">Nostoc flagelliforme FACHB-838</name>
    <dbReference type="NCBI Taxonomy" id="2692904"/>
    <lineage>
        <taxon>Bacteria</taxon>
        <taxon>Bacillati</taxon>
        <taxon>Cyanobacteriota</taxon>
        <taxon>Cyanophyceae</taxon>
        <taxon>Nostocales</taxon>
        <taxon>Nostocaceae</taxon>
        <taxon>Nostoc</taxon>
    </lineage>
</organism>
<dbReference type="Proteomes" id="UP000623440">
    <property type="component" value="Unassembled WGS sequence"/>
</dbReference>
<dbReference type="EMBL" id="JACJSI010000427">
    <property type="protein sequence ID" value="MBD2536289.1"/>
    <property type="molecule type" value="Genomic_DNA"/>
</dbReference>
<accession>A0ABR8E3L5</accession>
<gene>
    <name evidence="1" type="ORF">H6G97_46175</name>
</gene>
<evidence type="ECO:0000313" key="2">
    <source>
        <dbReference type="Proteomes" id="UP000623440"/>
    </source>
</evidence>
<keyword evidence="2" id="KW-1185">Reference proteome</keyword>
<dbReference type="RefSeq" id="WP_190947027.1">
    <property type="nucleotide sequence ID" value="NZ_JACJSI010000427.1"/>
</dbReference>
<proteinExistence type="predicted"/>
<protein>
    <submittedName>
        <fullName evidence="1">Uncharacterized protein</fullName>
    </submittedName>
</protein>
<comment type="caution">
    <text evidence="1">The sequence shown here is derived from an EMBL/GenBank/DDBJ whole genome shotgun (WGS) entry which is preliminary data.</text>
</comment>
<evidence type="ECO:0000313" key="1">
    <source>
        <dbReference type="EMBL" id="MBD2536289.1"/>
    </source>
</evidence>
<dbReference type="PROSITE" id="PS51257">
    <property type="entry name" value="PROKAR_LIPOPROTEIN"/>
    <property type="match status" value="1"/>
</dbReference>